<name>A0A7U2IA04_PHANO</name>
<dbReference type="AlphaFoldDB" id="A0A7U2IA04"/>
<protein>
    <submittedName>
        <fullName evidence="2">Uncharacterized protein</fullName>
    </submittedName>
</protein>
<evidence type="ECO:0000313" key="2">
    <source>
        <dbReference type="EMBL" id="QRD06007.1"/>
    </source>
</evidence>
<gene>
    <name evidence="2" type="ORF">JI435_134260</name>
</gene>
<dbReference type="KEGG" id="pno:SNOG_13426"/>
<dbReference type="EMBL" id="CP069041">
    <property type="protein sequence ID" value="QRD06007.1"/>
    <property type="molecule type" value="Genomic_DNA"/>
</dbReference>
<feature type="compositionally biased region" description="Polar residues" evidence="1">
    <location>
        <begin position="10"/>
        <end position="21"/>
    </location>
</feature>
<feature type="compositionally biased region" description="Polar residues" evidence="1">
    <location>
        <begin position="247"/>
        <end position="264"/>
    </location>
</feature>
<feature type="region of interest" description="Disordered" evidence="1">
    <location>
        <begin position="314"/>
        <end position="334"/>
    </location>
</feature>
<dbReference type="Proteomes" id="UP000663193">
    <property type="component" value="Chromosome 19"/>
</dbReference>
<dbReference type="OMA" id="YLERIWE"/>
<feature type="region of interest" description="Disordered" evidence="1">
    <location>
        <begin position="1"/>
        <end position="24"/>
    </location>
</feature>
<dbReference type="RefSeq" id="XP_001803638.1">
    <property type="nucleotide sequence ID" value="XM_001803586.1"/>
</dbReference>
<evidence type="ECO:0000313" key="3">
    <source>
        <dbReference type="Proteomes" id="UP000663193"/>
    </source>
</evidence>
<organism evidence="2 3">
    <name type="scientific">Phaeosphaeria nodorum (strain SN15 / ATCC MYA-4574 / FGSC 10173)</name>
    <name type="common">Glume blotch fungus</name>
    <name type="synonym">Parastagonospora nodorum</name>
    <dbReference type="NCBI Taxonomy" id="321614"/>
    <lineage>
        <taxon>Eukaryota</taxon>
        <taxon>Fungi</taxon>
        <taxon>Dikarya</taxon>
        <taxon>Ascomycota</taxon>
        <taxon>Pezizomycotina</taxon>
        <taxon>Dothideomycetes</taxon>
        <taxon>Pleosporomycetidae</taxon>
        <taxon>Pleosporales</taxon>
        <taxon>Pleosporineae</taxon>
        <taxon>Phaeosphaeriaceae</taxon>
        <taxon>Parastagonospora</taxon>
    </lineage>
</organism>
<dbReference type="OrthoDB" id="3659168at2759"/>
<reference evidence="3" key="1">
    <citation type="journal article" date="2021" name="BMC Genomics">
        <title>Chromosome-level genome assembly and manually-curated proteome of model necrotroph Parastagonospora nodorum Sn15 reveals a genome-wide trove of candidate effector homologs, and redundancy of virulence-related functions within an accessory chromosome.</title>
        <authorList>
            <person name="Bertazzoni S."/>
            <person name="Jones D.A.B."/>
            <person name="Phan H.T."/>
            <person name="Tan K.-C."/>
            <person name="Hane J.K."/>
        </authorList>
    </citation>
    <scope>NUCLEOTIDE SEQUENCE [LARGE SCALE GENOMIC DNA]</scope>
    <source>
        <strain evidence="3">SN15 / ATCC MYA-4574 / FGSC 10173)</strain>
    </source>
</reference>
<keyword evidence="3" id="KW-1185">Reference proteome</keyword>
<proteinExistence type="predicted"/>
<sequence length="575" mass="64250">MSFFPPFEMASQSFQQTNTPRTPIPRSGAELSVAFYRPGPTPTATFASSGKKPTKQKALAQNQPQYLTRTFLQQDELCQESHDLLPLLARIFDCSDRLEGYHALHCEQIAGFRYFIPNGRLAAEWRYFFQIIPNHYMQMVPSEVRFAYENQKSLESCSMEGWVEDSLAWTDTQEEERSHPYYRHLRADYEDYALQIPSPQILSVKRKRNSPEPDRIRSSLLSPRAKRLRTSSPTDSDYSKLLRPVQRNAQIPMTTTQAASTPALSHSAVAPHPPQVQATASLGLPPPVASTAPAVTTALAHQLITPRVPIALSKQARSHPAPPQPPGTVEHTGRGNVSKAWSKERIRAFTQIQGYPRQELPFSAVSEYGDELSRDHTPKSVDPRCCPFPTTIEENLTYMHLASTLNREMCARVKKHWTAQQIVVYTTHALGLQNQSSIVRTKLTKQFQKCVAGFEKANRNHVPTASLTNISMESGLIGGDSITHDYFLHAMGKNVVNHPVGSAAQMLTRVIRHVVDVSHDRTARLSEAARYARAWGITVPVGERMNSNLDIADVPDPVALATSRAAYVTKFGHLP</sequence>
<accession>A0A7U2IA04</accession>
<dbReference type="VEuPathDB" id="FungiDB:JI435_134260"/>
<feature type="region of interest" description="Disordered" evidence="1">
    <location>
        <begin position="204"/>
        <end position="271"/>
    </location>
</feature>
<evidence type="ECO:0000256" key="1">
    <source>
        <dbReference type="SAM" id="MobiDB-lite"/>
    </source>
</evidence>